<feature type="domain" description="RING-CH-type" evidence="6">
    <location>
        <begin position="264"/>
        <end position="326"/>
    </location>
</feature>
<proteinExistence type="predicted"/>
<feature type="transmembrane region" description="Helical" evidence="5">
    <location>
        <begin position="438"/>
        <end position="460"/>
    </location>
</feature>
<keyword evidence="5" id="KW-0812">Transmembrane</keyword>
<dbReference type="EMBL" id="GEDG01007089">
    <property type="protein sequence ID" value="JAP31400.1"/>
    <property type="molecule type" value="Transcribed_RNA"/>
</dbReference>
<dbReference type="GO" id="GO:0008270">
    <property type="term" value="F:zinc ion binding"/>
    <property type="evidence" value="ECO:0007669"/>
    <property type="project" value="UniProtKB-KW"/>
</dbReference>
<dbReference type="InterPro" id="IPR011016">
    <property type="entry name" value="Znf_RING-CH"/>
</dbReference>
<evidence type="ECO:0000313" key="7">
    <source>
        <dbReference type="EMBL" id="JAP31400.1"/>
    </source>
</evidence>
<reference evidence="7" key="1">
    <citation type="submission" date="2015-12" db="EMBL/GenBank/DDBJ databases">
        <title>Gene expression during late stages of embryo sac development: a critical building block for successful pollen-pistil interactions.</title>
        <authorList>
            <person name="Liu Y."/>
            <person name="Joly V."/>
            <person name="Sabar M."/>
            <person name="Matton D.P."/>
        </authorList>
    </citation>
    <scope>NUCLEOTIDE SEQUENCE</scope>
</reference>
<dbReference type="PROSITE" id="PS51292">
    <property type="entry name" value="ZF_RING_CH"/>
    <property type="match status" value="1"/>
</dbReference>
<evidence type="ECO:0000256" key="1">
    <source>
        <dbReference type="ARBA" id="ARBA00022723"/>
    </source>
</evidence>
<dbReference type="CDD" id="cd16495">
    <property type="entry name" value="RING_CH-C4HC3_MARCH"/>
    <property type="match status" value="1"/>
</dbReference>
<feature type="transmembrane region" description="Helical" evidence="5">
    <location>
        <begin position="411"/>
        <end position="432"/>
    </location>
</feature>
<keyword evidence="5" id="KW-0472">Membrane</keyword>
<dbReference type="SMART" id="SM00744">
    <property type="entry name" value="RINGv"/>
    <property type="match status" value="1"/>
</dbReference>
<keyword evidence="2" id="KW-0863">Zinc-finger</keyword>
<evidence type="ECO:0000256" key="5">
    <source>
        <dbReference type="SAM" id="Phobius"/>
    </source>
</evidence>
<dbReference type="AlphaFoldDB" id="A0A0V0IFU4"/>
<evidence type="ECO:0000256" key="4">
    <source>
        <dbReference type="SAM" id="MobiDB-lite"/>
    </source>
</evidence>
<keyword evidence="1" id="KW-0479">Metal-binding</keyword>
<evidence type="ECO:0000256" key="2">
    <source>
        <dbReference type="ARBA" id="ARBA00022771"/>
    </source>
</evidence>
<evidence type="ECO:0000259" key="6">
    <source>
        <dbReference type="PROSITE" id="PS51292"/>
    </source>
</evidence>
<feature type="transmembrane region" description="Helical" evidence="5">
    <location>
        <begin position="382"/>
        <end position="399"/>
    </location>
</feature>
<evidence type="ECO:0000256" key="3">
    <source>
        <dbReference type="ARBA" id="ARBA00022833"/>
    </source>
</evidence>
<feature type="region of interest" description="Disordered" evidence="4">
    <location>
        <begin position="493"/>
        <end position="518"/>
    </location>
</feature>
<sequence length="518" mass="57597">METSNQRSLAEEDDKNCTNNLNSRADPPLLLVEKVGESSEIVEELQLCELQRKQLPLEVPERTIDGQTEDFVRIDMSTSPVQTPKRVIFSASPSPNHVRLNESPSPSLPWAKSSIKSLLPKLSFKFRNKTTDIEKSAMLALGVSPLPQDKPSIFRTLSVKRIFNSKMNRTSSLPVTPIEHSNPESTHGDYRDATFYSVKAGVHPILRSHSVPTLIKDESSKQMDYVGSVYRVVPSTPLVPRHDDTSLDATQTVGAVENANFGGDITQEEAVCRICFVELGEGSETLKMECSCKGELALAHQACAVKWFSIKGNKICDVCNQEVRNLPVTLLRIQSTIRRGNGAPAESVRYRVWQDVPVLVIVSMLAYFCFLEQLLVGKMGTGAIAISLPFSCVLGLLASMTSSTMVKRRFVWVYASVQFALVVLFAHIFYSLVRVQPVLSILLSTFAGFGVAMSASSLLVEFFRWKRRRAALLEQQQNAEMILPPGGWPQMNQPATTSRVGPQNHQHDIENPETFNWS</sequence>
<protein>
    <submittedName>
        <fullName evidence="7">Putative ovule protein</fullName>
    </submittedName>
</protein>
<keyword evidence="3" id="KW-0862">Zinc</keyword>
<organism evidence="7">
    <name type="scientific">Solanum chacoense</name>
    <name type="common">Chaco potato</name>
    <dbReference type="NCBI Taxonomy" id="4108"/>
    <lineage>
        <taxon>Eukaryota</taxon>
        <taxon>Viridiplantae</taxon>
        <taxon>Streptophyta</taxon>
        <taxon>Embryophyta</taxon>
        <taxon>Tracheophyta</taxon>
        <taxon>Spermatophyta</taxon>
        <taxon>Magnoliopsida</taxon>
        <taxon>eudicotyledons</taxon>
        <taxon>Gunneridae</taxon>
        <taxon>Pentapetalae</taxon>
        <taxon>asterids</taxon>
        <taxon>lamiids</taxon>
        <taxon>Solanales</taxon>
        <taxon>Solanaceae</taxon>
        <taxon>Solanoideae</taxon>
        <taxon>Solaneae</taxon>
        <taxon>Solanum</taxon>
    </lineage>
</organism>
<dbReference type="PANTHER" id="PTHR46158:SF10">
    <property type="entry name" value="RING-CH-TYPE DOMAIN-CONTAINING PROTEIN"/>
    <property type="match status" value="1"/>
</dbReference>
<dbReference type="InterPro" id="IPR013083">
    <property type="entry name" value="Znf_RING/FYVE/PHD"/>
</dbReference>
<keyword evidence="5" id="KW-1133">Transmembrane helix</keyword>
<dbReference type="SUPFAM" id="SSF57850">
    <property type="entry name" value="RING/U-box"/>
    <property type="match status" value="1"/>
</dbReference>
<feature type="transmembrane region" description="Helical" evidence="5">
    <location>
        <begin position="356"/>
        <end position="376"/>
    </location>
</feature>
<dbReference type="PANTHER" id="PTHR46158">
    <property type="entry name" value="OS02G0165000 PROTEIN"/>
    <property type="match status" value="1"/>
</dbReference>
<dbReference type="Pfam" id="PF12906">
    <property type="entry name" value="RINGv"/>
    <property type="match status" value="1"/>
</dbReference>
<name>A0A0V0IFU4_SOLCH</name>
<dbReference type="Gene3D" id="3.30.40.10">
    <property type="entry name" value="Zinc/RING finger domain, C3HC4 (zinc finger)"/>
    <property type="match status" value="1"/>
</dbReference>
<accession>A0A0V0IFU4</accession>
<feature type="compositionally biased region" description="Polar residues" evidence="4">
    <location>
        <begin position="493"/>
        <end position="504"/>
    </location>
</feature>
<feature type="region of interest" description="Disordered" evidence="4">
    <location>
        <begin position="1"/>
        <end position="28"/>
    </location>
</feature>